<reference evidence="2" key="1">
    <citation type="submission" date="2020-12" db="EMBL/GenBank/DDBJ databases">
        <title>Genomic characterization of non-nitrogen-fixing Frankia strains.</title>
        <authorList>
            <person name="Carlos-Shanley C."/>
            <person name="Guerra T."/>
            <person name="Hahn D."/>
        </authorList>
    </citation>
    <scope>NUCLEOTIDE SEQUENCE</scope>
    <source>
        <strain evidence="2">CN6</strain>
    </source>
</reference>
<keyword evidence="3" id="KW-1185">Reference proteome</keyword>
<comment type="caution">
    <text evidence="2">The sequence shown here is derived from an EMBL/GenBank/DDBJ whole genome shotgun (WGS) entry which is preliminary data.</text>
</comment>
<sequence>MTTWRTVTNVARYHLIQWQLYFLLPWGIMMFSFAVNLVVASQIPNTDTGGLATIYVWVFIGGLFSTFKSLQFGLALGISRRSYYLGTAGLAVALAAGYGLALTGLQAIEAATDGWGQNLGFFRVGYILDGPWYLTWLTSFVCLALMFVYGMWFGIVYRRWSVLGMTSFVAAQILLLVAAALLATWTDAWSRIGDFFSALSATGLTGVLAVLMVALFAGGYGTMRRAAV</sequence>
<dbReference type="Proteomes" id="UP000604475">
    <property type="component" value="Unassembled WGS sequence"/>
</dbReference>
<dbReference type="EMBL" id="JAEACQ010000231">
    <property type="protein sequence ID" value="MBL7629561.1"/>
    <property type="molecule type" value="Genomic_DNA"/>
</dbReference>
<dbReference type="AlphaFoldDB" id="A0A937RPE4"/>
<protein>
    <submittedName>
        <fullName evidence="2">ABC transporter permease</fullName>
    </submittedName>
</protein>
<gene>
    <name evidence="2" type="ORF">I7412_20790</name>
</gene>
<evidence type="ECO:0000313" key="2">
    <source>
        <dbReference type="EMBL" id="MBL7629561.1"/>
    </source>
</evidence>
<keyword evidence="1" id="KW-0472">Membrane</keyword>
<feature type="transmembrane region" description="Helical" evidence="1">
    <location>
        <begin position="133"/>
        <end position="155"/>
    </location>
</feature>
<feature type="transmembrane region" description="Helical" evidence="1">
    <location>
        <begin position="52"/>
        <end position="70"/>
    </location>
</feature>
<dbReference type="RefSeq" id="WP_203006454.1">
    <property type="nucleotide sequence ID" value="NZ_JADWYU010000375.1"/>
</dbReference>
<evidence type="ECO:0000256" key="1">
    <source>
        <dbReference type="SAM" id="Phobius"/>
    </source>
</evidence>
<evidence type="ECO:0000313" key="3">
    <source>
        <dbReference type="Proteomes" id="UP000604475"/>
    </source>
</evidence>
<feature type="transmembrane region" description="Helical" evidence="1">
    <location>
        <begin position="162"/>
        <end position="183"/>
    </location>
</feature>
<keyword evidence="1" id="KW-1133">Transmembrane helix</keyword>
<accession>A0A937RPE4</accession>
<proteinExistence type="predicted"/>
<keyword evidence="1" id="KW-0812">Transmembrane</keyword>
<feature type="transmembrane region" description="Helical" evidence="1">
    <location>
        <begin position="195"/>
        <end position="217"/>
    </location>
</feature>
<organism evidence="2 3">
    <name type="scientific">Frankia nepalensis</name>
    <dbReference type="NCBI Taxonomy" id="1836974"/>
    <lineage>
        <taxon>Bacteria</taxon>
        <taxon>Bacillati</taxon>
        <taxon>Actinomycetota</taxon>
        <taxon>Actinomycetes</taxon>
        <taxon>Frankiales</taxon>
        <taxon>Frankiaceae</taxon>
        <taxon>Frankia</taxon>
    </lineage>
</organism>
<feature type="transmembrane region" description="Helical" evidence="1">
    <location>
        <begin position="82"/>
        <end position="101"/>
    </location>
</feature>
<name>A0A937RPE4_9ACTN</name>
<feature type="transmembrane region" description="Helical" evidence="1">
    <location>
        <begin position="20"/>
        <end position="40"/>
    </location>
</feature>